<dbReference type="GO" id="GO:0046294">
    <property type="term" value="P:formaldehyde catabolic process"/>
    <property type="evidence" value="ECO:0007669"/>
    <property type="project" value="TreeGrafter"/>
</dbReference>
<evidence type="ECO:0000256" key="9">
    <source>
        <dbReference type="ARBA" id="ARBA00060764"/>
    </source>
</evidence>
<dbReference type="Pfam" id="PF08240">
    <property type="entry name" value="ADH_N"/>
    <property type="match status" value="1"/>
</dbReference>
<keyword evidence="3 10" id="KW-0479">Metal-binding</keyword>
<dbReference type="Pfam" id="PF00107">
    <property type="entry name" value="ADH_zinc_N"/>
    <property type="match status" value="1"/>
</dbReference>
<dbReference type="Proteomes" id="UP001179952">
    <property type="component" value="Unassembled WGS sequence"/>
</dbReference>
<gene>
    <name evidence="13" type="ORF">QJS04_geneDACA008836</name>
</gene>
<dbReference type="InterPro" id="IPR013149">
    <property type="entry name" value="ADH-like_C"/>
</dbReference>
<dbReference type="InterPro" id="IPR002328">
    <property type="entry name" value="ADH_Zn_CS"/>
</dbReference>
<comment type="caution">
    <text evidence="13">The sequence shown here is derived from an EMBL/GenBank/DDBJ whole genome shotgun (WGS) entry which is preliminary data.</text>
</comment>
<comment type="cofactor">
    <cofactor evidence="1 10">
        <name>Zn(2+)</name>
        <dbReference type="ChEBI" id="CHEBI:29105"/>
    </cofactor>
</comment>
<dbReference type="InterPro" id="IPR011032">
    <property type="entry name" value="GroES-like_sf"/>
</dbReference>
<comment type="similarity">
    <text evidence="9">Belongs to the zinc-containing alcohol dehydrogenase family. Class-IV subfamily.</text>
</comment>
<evidence type="ECO:0000256" key="2">
    <source>
        <dbReference type="ARBA" id="ARBA00011738"/>
    </source>
</evidence>
<dbReference type="Gene3D" id="3.40.50.720">
    <property type="entry name" value="NAD(P)-binding Rossmann-like Domain"/>
    <property type="match status" value="1"/>
</dbReference>
<dbReference type="InterPro" id="IPR013154">
    <property type="entry name" value="ADH-like_N"/>
</dbReference>
<keyword evidence="14" id="KW-1185">Reference proteome</keyword>
<protein>
    <submittedName>
        <fullName evidence="13">Alcohol dehydrogenase-like 3</fullName>
    </submittedName>
</protein>
<dbReference type="GO" id="GO:0008270">
    <property type="term" value="F:zinc ion binding"/>
    <property type="evidence" value="ECO:0007669"/>
    <property type="project" value="InterPro"/>
</dbReference>
<dbReference type="GO" id="GO:0004022">
    <property type="term" value="F:alcohol dehydrogenase (NAD+) activity"/>
    <property type="evidence" value="ECO:0007669"/>
    <property type="project" value="UniProtKB-EC"/>
</dbReference>
<evidence type="ECO:0000259" key="11">
    <source>
        <dbReference type="Pfam" id="PF00107"/>
    </source>
</evidence>
<dbReference type="Gene3D" id="3.90.180.10">
    <property type="entry name" value="Medium-chain alcohol dehydrogenases, catalytic domain"/>
    <property type="match status" value="1"/>
</dbReference>
<evidence type="ECO:0000256" key="7">
    <source>
        <dbReference type="ARBA" id="ARBA00049164"/>
    </source>
</evidence>
<reference evidence="13" key="2">
    <citation type="submission" date="2023-06" db="EMBL/GenBank/DDBJ databases">
        <authorList>
            <person name="Ma L."/>
            <person name="Liu K.-W."/>
            <person name="Li Z."/>
            <person name="Hsiao Y.-Y."/>
            <person name="Qi Y."/>
            <person name="Fu T."/>
            <person name="Tang G."/>
            <person name="Zhang D."/>
            <person name="Sun W.-H."/>
            <person name="Liu D.-K."/>
            <person name="Li Y."/>
            <person name="Chen G.-Z."/>
            <person name="Liu X.-D."/>
            <person name="Liao X.-Y."/>
            <person name="Jiang Y.-T."/>
            <person name="Yu X."/>
            <person name="Hao Y."/>
            <person name="Huang J."/>
            <person name="Zhao X.-W."/>
            <person name="Ke S."/>
            <person name="Chen Y.-Y."/>
            <person name="Wu W.-L."/>
            <person name="Hsu J.-L."/>
            <person name="Lin Y.-F."/>
            <person name="Huang M.-D."/>
            <person name="Li C.-Y."/>
            <person name="Huang L."/>
            <person name="Wang Z.-W."/>
            <person name="Zhao X."/>
            <person name="Zhong W.-Y."/>
            <person name="Peng D.-H."/>
            <person name="Ahmad S."/>
            <person name="Lan S."/>
            <person name="Zhang J.-S."/>
            <person name="Tsai W.-C."/>
            <person name="Van De Peer Y."/>
            <person name="Liu Z.-J."/>
        </authorList>
    </citation>
    <scope>NUCLEOTIDE SEQUENCE</scope>
    <source>
        <strain evidence="13">SCP</strain>
        <tissue evidence="13">Leaves</tissue>
    </source>
</reference>
<evidence type="ECO:0000313" key="13">
    <source>
        <dbReference type="EMBL" id="KAK1262655.1"/>
    </source>
</evidence>
<feature type="domain" description="Alcohol dehydrogenase-like N-terminal" evidence="12">
    <location>
        <begin position="3"/>
        <end position="128"/>
    </location>
</feature>
<evidence type="ECO:0000256" key="1">
    <source>
        <dbReference type="ARBA" id="ARBA00001947"/>
    </source>
</evidence>
<dbReference type="GO" id="GO:0005829">
    <property type="term" value="C:cytosol"/>
    <property type="evidence" value="ECO:0007669"/>
    <property type="project" value="TreeGrafter"/>
</dbReference>
<dbReference type="SUPFAM" id="SSF51735">
    <property type="entry name" value="NAD(P)-binding Rossmann-fold domains"/>
    <property type="match status" value="1"/>
</dbReference>
<evidence type="ECO:0000256" key="3">
    <source>
        <dbReference type="ARBA" id="ARBA00022723"/>
    </source>
</evidence>
<name>A0AAV9AEL9_ACOGR</name>
<evidence type="ECO:0000256" key="4">
    <source>
        <dbReference type="ARBA" id="ARBA00022833"/>
    </source>
</evidence>
<dbReference type="EMBL" id="JAUJYN010000010">
    <property type="protein sequence ID" value="KAK1262655.1"/>
    <property type="molecule type" value="Genomic_DNA"/>
</dbReference>
<comment type="catalytic activity">
    <reaction evidence="8">
        <text>a primary alcohol + NAD(+) = an aldehyde + NADH + H(+)</text>
        <dbReference type="Rhea" id="RHEA:10736"/>
        <dbReference type="ChEBI" id="CHEBI:15378"/>
        <dbReference type="ChEBI" id="CHEBI:15734"/>
        <dbReference type="ChEBI" id="CHEBI:17478"/>
        <dbReference type="ChEBI" id="CHEBI:57540"/>
        <dbReference type="ChEBI" id="CHEBI:57945"/>
        <dbReference type="EC" id="1.1.1.1"/>
    </reaction>
</comment>
<keyword evidence="6" id="KW-0520">NAD</keyword>
<reference evidence="13" key="1">
    <citation type="journal article" date="2023" name="Nat. Commun.">
        <title>Diploid and tetraploid genomes of Acorus and the evolution of monocots.</title>
        <authorList>
            <person name="Ma L."/>
            <person name="Liu K.W."/>
            <person name="Li Z."/>
            <person name="Hsiao Y.Y."/>
            <person name="Qi Y."/>
            <person name="Fu T."/>
            <person name="Tang G.D."/>
            <person name="Zhang D."/>
            <person name="Sun W.H."/>
            <person name="Liu D.K."/>
            <person name="Li Y."/>
            <person name="Chen G.Z."/>
            <person name="Liu X.D."/>
            <person name="Liao X.Y."/>
            <person name="Jiang Y.T."/>
            <person name="Yu X."/>
            <person name="Hao Y."/>
            <person name="Huang J."/>
            <person name="Zhao X.W."/>
            <person name="Ke S."/>
            <person name="Chen Y.Y."/>
            <person name="Wu W.L."/>
            <person name="Hsu J.L."/>
            <person name="Lin Y.F."/>
            <person name="Huang M.D."/>
            <person name="Li C.Y."/>
            <person name="Huang L."/>
            <person name="Wang Z.W."/>
            <person name="Zhao X."/>
            <person name="Zhong W.Y."/>
            <person name="Peng D.H."/>
            <person name="Ahmad S."/>
            <person name="Lan S."/>
            <person name="Zhang J.S."/>
            <person name="Tsai W.C."/>
            <person name="Van de Peer Y."/>
            <person name="Liu Z.J."/>
        </authorList>
    </citation>
    <scope>NUCLEOTIDE SEQUENCE</scope>
    <source>
        <strain evidence="13">SCP</strain>
    </source>
</reference>
<evidence type="ECO:0000256" key="10">
    <source>
        <dbReference type="RuleBase" id="RU361277"/>
    </source>
</evidence>
<organism evidence="13 14">
    <name type="scientific">Acorus gramineus</name>
    <name type="common">Dwarf sweet flag</name>
    <dbReference type="NCBI Taxonomy" id="55184"/>
    <lineage>
        <taxon>Eukaryota</taxon>
        <taxon>Viridiplantae</taxon>
        <taxon>Streptophyta</taxon>
        <taxon>Embryophyta</taxon>
        <taxon>Tracheophyta</taxon>
        <taxon>Spermatophyta</taxon>
        <taxon>Magnoliopsida</taxon>
        <taxon>Liliopsida</taxon>
        <taxon>Acoraceae</taxon>
        <taxon>Acorus</taxon>
    </lineage>
</organism>
<sequence length="341" mass="36243">MASEVRLRILRASLCHTDVLRWHGMQKLFPRVLGHEGVGVVESVGEGVTDIKVGDTVIPTFIGECGACPNCASGETNVCRAYPVNFSGLMPDGTSRMSARGHKLYHMFSCSTFSEYTVASINYVAKIDQRVPPTVASLLSCGFTTGFGAAWKAAKVEEGSTVAVLGLGGVGIAVVMGAKLMGASRIIGVDVNDKKKETGEAFGATDFVNPTEIGKPTHEVIRELTDGLGVDYSFECSGAATALNEAVESTKAGSGLTMVIGAGTQKVMPFNVESFLGGRTMKGCLFGGMKPRSDIHLIVDKCLNKEVQLDGFVTHEVELDDINDAFKLLKLPECLKVVIKI</sequence>
<evidence type="ECO:0000313" key="14">
    <source>
        <dbReference type="Proteomes" id="UP001179952"/>
    </source>
</evidence>
<dbReference type="PROSITE" id="PS00059">
    <property type="entry name" value="ADH_ZINC"/>
    <property type="match status" value="1"/>
</dbReference>
<dbReference type="GO" id="GO:0051903">
    <property type="term" value="F:S-(hydroxymethyl)glutathione dehydrogenase [NAD(P)+] activity"/>
    <property type="evidence" value="ECO:0007669"/>
    <property type="project" value="TreeGrafter"/>
</dbReference>
<proteinExistence type="inferred from homology"/>
<dbReference type="AlphaFoldDB" id="A0AAV9AEL9"/>
<feature type="domain" description="Alcohol dehydrogenase-like C-terminal" evidence="11">
    <location>
        <begin position="169"/>
        <end position="294"/>
    </location>
</feature>
<dbReference type="InterPro" id="IPR036291">
    <property type="entry name" value="NAD(P)-bd_dom_sf"/>
</dbReference>
<comment type="catalytic activity">
    <reaction evidence="7">
        <text>a secondary alcohol + NAD(+) = a ketone + NADH + H(+)</text>
        <dbReference type="Rhea" id="RHEA:10740"/>
        <dbReference type="ChEBI" id="CHEBI:15378"/>
        <dbReference type="ChEBI" id="CHEBI:17087"/>
        <dbReference type="ChEBI" id="CHEBI:35681"/>
        <dbReference type="ChEBI" id="CHEBI:57540"/>
        <dbReference type="ChEBI" id="CHEBI:57945"/>
        <dbReference type="EC" id="1.1.1.1"/>
    </reaction>
</comment>
<accession>A0AAV9AEL9</accession>
<dbReference type="FunFam" id="3.40.50.720:FF:000003">
    <property type="entry name" value="S-(hydroxymethyl)glutathione dehydrogenase"/>
    <property type="match status" value="1"/>
</dbReference>
<dbReference type="SUPFAM" id="SSF50129">
    <property type="entry name" value="GroES-like"/>
    <property type="match status" value="2"/>
</dbReference>
<evidence type="ECO:0000256" key="5">
    <source>
        <dbReference type="ARBA" id="ARBA00023002"/>
    </source>
</evidence>
<evidence type="ECO:0000259" key="12">
    <source>
        <dbReference type="Pfam" id="PF08240"/>
    </source>
</evidence>
<dbReference type="PANTHER" id="PTHR43880">
    <property type="entry name" value="ALCOHOL DEHYDROGENASE"/>
    <property type="match status" value="1"/>
</dbReference>
<comment type="subunit">
    <text evidence="2">Homodimer.</text>
</comment>
<keyword evidence="4 10" id="KW-0862">Zinc</keyword>
<dbReference type="FunFam" id="3.90.180.10:FF:000067">
    <property type="entry name" value="alcohol dehydrogenase 1-like isoform X1"/>
    <property type="match status" value="1"/>
</dbReference>
<evidence type="ECO:0000256" key="8">
    <source>
        <dbReference type="ARBA" id="ARBA00049243"/>
    </source>
</evidence>
<keyword evidence="5" id="KW-0560">Oxidoreductase</keyword>
<evidence type="ECO:0000256" key="6">
    <source>
        <dbReference type="ARBA" id="ARBA00023027"/>
    </source>
</evidence>
<dbReference type="PANTHER" id="PTHR43880:SF38">
    <property type="entry name" value="ALCOHOL DEHYDROGENASE-RELATED"/>
    <property type="match status" value="1"/>
</dbReference>